<dbReference type="RefSeq" id="WP_044568172.1">
    <property type="nucleotide sequence ID" value="NZ_BAABDR010000025.1"/>
</dbReference>
<dbReference type="InterPro" id="IPR046080">
    <property type="entry name" value="DUF6098"/>
</dbReference>
<reference evidence="1" key="1">
    <citation type="submission" date="2014-05" db="EMBL/GenBank/DDBJ databases">
        <authorList>
            <person name="Horn Fabian"/>
        </authorList>
    </citation>
    <scope>NUCLEOTIDE SEQUENCE</scope>
</reference>
<dbReference type="GeneID" id="32468387"/>
<reference evidence="2 3" key="2">
    <citation type="submission" date="2021-03" db="EMBL/GenBank/DDBJ databases">
        <title>Genomic Encyclopedia of Type Strains, Phase IV (KMG-IV): sequencing the most valuable type-strain genomes for metagenomic binning, comparative biology and taxonomic classification.</title>
        <authorList>
            <person name="Goeker M."/>
        </authorList>
    </citation>
    <scope>NUCLEOTIDE SEQUENCE [LARGE SCALE GENOMIC DNA]</scope>
    <source>
        <strain evidence="2 3">DSM 41954</strain>
    </source>
</reference>
<sequence length="161" mass="17554">MPGTTLPTYTALHQLVELIEQGPPVFVRWSRGPEADLAGSAVSRDGLTGMEMPGLSANPLVFEEWAKDLPTTVWVARRLCDYIHLRDDDQGSANVRPWVLKGEETGRGPDNEPLVRDVEPVAWIAESVIAEAEDVVARQRGAWGPLRRPSRFGRGGSGGKG</sequence>
<evidence type="ECO:0000313" key="2">
    <source>
        <dbReference type="EMBL" id="MBP2062682.1"/>
    </source>
</evidence>
<protein>
    <submittedName>
        <fullName evidence="1">Uncharacterized protein</fullName>
    </submittedName>
</protein>
<dbReference type="Pfam" id="PF19593">
    <property type="entry name" value="DUF6098"/>
    <property type="match status" value="1"/>
</dbReference>
<gene>
    <name evidence="2" type="ORF">J2Z30_003701</name>
    <name evidence="1" type="ORF">SIRAN1695</name>
</gene>
<dbReference type="HOGENOM" id="CLU_116748_0_0_11"/>
<evidence type="ECO:0000313" key="1">
    <source>
        <dbReference type="EMBL" id="CDR04506.1"/>
    </source>
</evidence>
<dbReference type="EMBL" id="JAGGLR010000009">
    <property type="protein sequence ID" value="MBP2062682.1"/>
    <property type="molecule type" value="Genomic_DNA"/>
</dbReference>
<dbReference type="EMBL" id="LK022848">
    <property type="protein sequence ID" value="CDR04506.1"/>
    <property type="molecule type" value="Genomic_DNA"/>
</dbReference>
<dbReference type="AlphaFoldDB" id="A0A060ZFI0"/>
<name>A0A060ZFI0_9ACTN</name>
<organism evidence="1">
    <name type="scientific">Streptomyces iranensis</name>
    <dbReference type="NCBI Taxonomy" id="576784"/>
    <lineage>
        <taxon>Bacteria</taxon>
        <taxon>Bacillati</taxon>
        <taxon>Actinomycetota</taxon>
        <taxon>Actinomycetes</taxon>
        <taxon>Kitasatosporales</taxon>
        <taxon>Streptomycetaceae</taxon>
        <taxon>Streptomyces</taxon>
        <taxon>Streptomyces violaceusniger group</taxon>
    </lineage>
</organism>
<evidence type="ECO:0000313" key="3">
    <source>
        <dbReference type="Proteomes" id="UP000756710"/>
    </source>
</evidence>
<accession>A0A060ZFI0</accession>
<proteinExistence type="predicted"/>
<dbReference type="Proteomes" id="UP000756710">
    <property type="component" value="Unassembled WGS sequence"/>
</dbReference>
<keyword evidence="3" id="KW-1185">Reference proteome</keyword>